<evidence type="ECO:0000259" key="3">
    <source>
        <dbReference type="Pfam" id="PF05532"/>
    </source>
</evidence>
<dbReference type="Pfam" id="PF05532">
    <property type="entry name" value="CsbD"/>
    <property type="match status" value="1"/>
</dbReference>
<dbReference type="InterPro" id="IPR036629">
    <property type="entry name" value="YjbJ_sf"/>
</dbReference>
<evidence type="ECO:0000313" key="5">
    <source>
        <dbReference type="Proteomes" id="UP000199356"/>
    </source>
</evidence>
<feature type="domain" description="CsbD-like" evidence="3">
    <location>
        <begin position="4"/>
        <end position="55"/>
    </location>
</feature>
<dbReference type="PIRSF" id="PIRSF039008">
    <property type="entry name" value="YjbJ"/>
    <property type="match status" value="1"/>
</dbReference>
<evidence type="ECO:0000313" key="4">
    <source>
        <dbReference type="EMBL" id="SFP88484.1"/>
    </source>
</evidence>
<protein>
    <submittedName>
        <fullName evidence="4">Uncharacterized conserved protein YjbJ, UPF0337 family</fullName>
    </submittedName>
</protein>
<sequence length="68" mass="8154">MNWDEIKGNWKQMKGRAQERWGEITGDELDQAQGNREQLEGLIQERYGRSKEEAQREVDQWMAEQRTT</sequence>
<evidence type="ECO:0000256" key="2">
    <source>
        <dbReference type="SAM" id="MobiDB-lite"/>
    </source>
</evidence>
<dbReference type="InterPro" id="IPR050423">
    <property type="entry name" value="UPF0337_stress_rsp"/>
</dbReference>
<feature type="region of interest" description="Disordered" evidence="2">
    <location>
        <begin position="47"/>
        <end position="68"/>
    </location>
</feature>
<gene>
    <name evidence="4" type="ORF">SAMN04488047_11639</name>
</gene>
<dbReference type="Gene3D" id="1.10.1470.10">
    <property type="entry name" value="YjbJ"/>
    <property type="match status" value="1"/>
</dbReference>
<dbReference type="InterPro" id="IPR008462">
    <property type="entry name" value="CsbD"/>
</dbReference>
<reference evidence="4 5" key="1">
    <citation type="submission" date="2016-10" db="EMBL/GenBank/DDBJ databases">
        <authorList>
            <person name="de Groot N.N."/>
        </authorList>
    </citation>
    <scope>NUCLEOTIDE SEQUENCE [LARGE SCALE GENOMIC DNA]</scope>
    <source>
        <strain evidence="4 5">DSM 19547</strain>
    </source>
</reference>
<dbReference type="PANTHER" id="PTHR34977:SF1">
    <property type="entry name" value="UPF0337 PROTEIN YJBJ"/>
    <property type="match status" value="1"/>
</dbReference>
<feature type="compositionally biased region" description="Basic and acidic residues" evidence="2">
    <location>
        <begin position="47"/>
        <end position="59"/>
    </location>
</feature>
<dbReference type="SUPFAM" id="SSF69047">
    <property type="entry name" value="Hypothetical protein YjbJ"/>
    <property type="match status" value="1"/>
</dbReference>
<name>A0A1I5TZL8_9RHOB</name>
<evidence type="ECO:0000256" key="1">
    <source>
        <dbReference type="ARBA" id="ARBA00009129"/>
    </source>
</evidence>
<dbReference type="OrthoDB" id="9796058at2"/>
<organism evidence="4 5">
    <name type="scientific">Tranquillimonas alkanivorans</name>
    <dbReference type="NCBI Taxonomy" id="441119"/>
    <lineage>
        <taxon>Bacteria</taxon>
        <taxon>Pseudomonadati</taxon>
        <taxon>Pseudomonadota</taxon>
        <taxon>Alphaproteobacteria</taxon>
        <taxon>Rhodobacterales</taxon>
        <taxon>Roseobacteraceae</taxon>
        <taxon>Tranquillimonas</taxon>
    </lineage>
</organism>
<dbReference type="AlphaFoldDB" id="A0A1I5TZL8"/>
<dbReference type="PANTHER" id="PTHR34977">
    <property type="entry name" value="UPF0337 PROTEIN YJBJ"/>
    <property type="match status" value="1"/>
</dbReference>
<keyword evidence="5" id="KW-1185">Reference proteome</keyword>
<comment type="similarity">
    <text evidence="1">Belongs to the UPF0337 (CsbD) family.</text>
</comment>
<dbReference type="RefSeq" id="WP_093424378.1">
    <property type="nucleotide sequence ID" value="NZ_FOXA01000016.1"/>
</dbReference>
<dbReference type="Proteomes" id="UP000199356">
    <property type="component" value="Unassembled WGS sequence"/>
</dbReference>
<dbReference type="EMBL" id="FOXA01000016">
    <property type="protein sequence ID" value="SFP88484.1"/>
    <property type="molecule type" value="Genomic_DNA"/>
</dbReference>
<dbReference type="STRING" id="441119.SAMN04488047_11639"/>
<dbReference type="InterPro" id="IPR026042">
    <property type="entry name" value="YjbJ"/>
</dbReference>
<proteinExistence type="inferred from homology"/>
<accession>A0A1I5TZL8</accession>